<dbReference type="GO" id="GO:0016740">
    <property type="term" value="F:transferase activity"/>
    <property type="evidence" value="ECO:0007669"/>
    <property type="project" value="UniProtKB-KW"/>
</dbReference>
<dbReference type="RefSeq" id="WP_110935649.1">
    <property type="nucleotide sequence ID" value="NZ_KZ614146.1"/>
</dbReference>
<sequence>MDLDKLIAKGNTAKIYHSENKIVKVYNDFLPETESINEANKQKYAYSCDLPVPEILDVTKINGKQAIIMEYVKGETLGDLMFKDKEQAEYYLNISVDMQMKIHNINPNPEAIEAMYDKLYRQIKTTNKLDNKQKSDLLKKLDSFTYENRLCHGDFHLFNLIKTDDQVVVIDWVDSSAGDIRADVYRTYLLYSQVSSELADMYLRVYSEKSGILRSDVFQWAPVIAGARLSESVSTENSERLMKIINHYCSL</sequence>
<dbReference type="InterPro" id="IPR011009">
    <property type="entry name" value="Kinase-like_dom_sf"/>
</dbReference>
<comment type="caution">
    <text evidence="2">The sequence shown here is derived from an EMBL/GenBank/DDBJ whole genome shotgun (WGS) entry which is preliminary data.</text>
</comment>
<dbReference type="Gene3D" id="3.90.1200.10">
    <property type="match status" value="1"/>
</dbReference>
<protein>
    <submittedName>
        <fullName evidence="2">Aminoglycoside phosphotransferase</fullName>
    </submittedName>
</protein>
<organism evidence="2 3">
    <name type="scientific">Salipaludibacillus neizhouensis</name>
    <dbReference type="NCBI Taxonomy" id="885475"/>
    <lineage>
        <taxon>Bacteria</taxon>
        <taxon>Bacillati</taxon>
        <taxon>Bacillota</taxon>
        <taxon>Bacilli</taxon>
        <taxon>Bacillales</taxon>
        <taxon>Bacillaceae</taxon>
    </lineage>
</organism>
<dbReference type="InterPro" id="IPR051678">
    <property type="entry name" value="AGP_Transferase"/>
</dbReference>
<reference evidence="2 3" key="1">
    <citation type="submission" date="2017-10" db="EMBL/GenBank/DDBJ databases">
        <title>Bacillus sp. nov., a halophilic bacterium isolated from a Keqin Lake.</title>
        <authorList>
            <person name="Wang H."/>
        </authorList>
    </citation>
    <scope>NUCLEOTIDE SEQUENCE [LARGE SCALE GENOMIC DNA]</scope>
    <source>
        <strain evidence="2 3">KCTC 13187</strain>
    </source>
</reference>
<feature type="domain" description="Aminoglycoside phosphotransferase" evidence="1">
    <location>
        <begin position="21"/>
        <end position="207"/>
    </location>
</feature>
<dbReference type="EMBL" id="PDOE01000041">
    <property type="protein sequence ID" value="RKL64754.1"/>
    <property type="molecule type" value="Genomic_DNA"/>
</dbReference>
<accession>A0A3A9JUZ9</accession>
<proteinExistence type="predicted"/>
<evidence type="ECO:0000313" key="2">
    <source>
        <dbReference type="EMBL" id="RKL64754.1"/>
    </source>
</evidence>
<keyword evidence="3" id="KW-1185">Reference proteome</keyword>
<dbReference type="SUPFAM" id="SSF56112">
    <property type="entry name" value="Protein kinase-like (PK-like)"/>
    <property type="match status" value="1"/>
</dbReference>
<dbReference type="AlphaFoldDB" id="A0A3A9JUZ9"/>
<dbReference type="InterPro" id="IPR002575">
    <property type="entry name" value="Aminoglycoside_PTrfase"/>
</dbReference>
<keyword evidence="2" id="KW-0808">Transferase</keyword>
<dbReference type="Proteomes" id="UP000281498">
    <property type="component" value="Unassembled WGS sequence"/>
</dbReference>
<gene>
    <name evidence="2" type="ORF">CR203_24530</name>
</gene>
<name>A0A3A9JUZ9_9BACI</name>
<dbReference type="OrthoDB" id="9800774at2"/>
<evidence type="ECO:0000259" key="1">
    <source>
        <dbReference type="Pfam" id="PF01636"/>
    </source>
</evidence>
<evidence type="ECO:0000313" key="3">
    <source>
        <dbReference type="Proteomes" id="UP000281498"/>
    </source>
</evidence>
<dbReference type="Pfam" id="PF01636">
    <property type="entry name" value="APH"/>
    <property type="match status" value="1"/>
</dbReference>
<dbReference type="PANTHER" id="PTHR21310">
    <property type="entry name" value="AMINOGLYCOSIDE PHOSPHOTRANSFERASE-RELATED-RELATED"/>
    <property type="match status" value="1"/>
</dbReference>